<keyword evidence="5" id="KW-1185">Reference proteome</keyword>
<dbReference type="Gene3D" id="3.40.50.300">
    <property type="entry name" value="P-loop containing nucleotide triphosphate hydrolases"/>
    <property type="match status" value="1"/>
</dbReference>
<dbReference type="PANTHER" id="PTHR43582:SF5">
    <property type="entry name" value="ABC TRANSPORTER"/>
    <property type="match status" value="1"/>
</dbReference>
<reference evidence="4 5" key="1">
    <citation type="journal article" date="2016" name="Antonie Van Leeuwenhoek">
        <title>Dongia soli sp. nov., isolated from soil from Dokdo, Korea.</title>
        <authorList>
            <person name="Kim D.U."/>
            <person name="Lee H."/>
            <person name="Kim H."/>
            <person name="Kim S.G."/>
            <person name="Ka J.O."/>
        </authorList>
    </citation>
    <scope>NUCLEOTIDE SEQUENCE [LARGE SCALE GENOMIC DNA]</scope>
    <source>
        <strain evidence="4 5">D78</strain>
    </source>
</reference>
<dbReference type="EMBL" id="JAXCLW010000014">
    <property type="protein sequence ID" value="MDY0885798.1"/>
    <property type="molecule type" value="Genomic_DNA"/>
</dbReference>
<dbReference type="InterPro" id="IPR003439">
    <property type="entry name" value="ABC_transporter-like_ATP-bd"/>
</dbReference>
<dbReference type="InterPro" id="IPR022467">
    <property type="entry name" value="ABC_transprt_ATP-bd_su_PQQ"/>
</dbReference>
<dbReference type="Proteomes" id="UP001279642">
    <property type="component" value="Unassembled WGS sequence"/>
</dbReference>
<dbReference type="InterPro" id="IPR003593">
    <property type="entry name" value="AAA+_ATPase"/>
</dbReference>
<dbReference type="NCBIfam" id="TIGR03864">
    <property type="entry name" value="PQQ_ABC_ATP"/>
    <property type="match status" value="1"/>
</dbReference>
<dbReference type="PROSITE" id="PS00211">
    <property type="entry name" value="ABC_TRANSPORTER_1"/>
    <property type="match status" value="1"/>
</dbReference>
<organism evidence="4 5">
    <name type="scientific">Dongia soli</name>
    <dbReference type="NCBI Taxonomy" id="600628"/>
    <lineage>
        <taxon>Bacteria</taxon>
        <taxon>Pseudomonadati</taxon>
        <taxon>Pseudomonadota</taxon>
        <taxon>Alphaproteobacteria</taxon>
        <taxon>Rhodospirillales</taxon>
        <taxon>Dongiaceae</taxon>
        <taxon>Dongia</taxon>
    </lineage>
</organism>
<dbReference type="RefSeq" id="WP_320510874.1">
    <property type="nucleotide sequence ID" value="NZ_JAXCLW010000014.1"/>
</dbReference>
<dbReference type="GO" id="GO:0005524">
    <property type="term" value="F:ATP binding"/>
    <property type="evidence" value="ECO:0007669"/>
    <property type="project" value="UniProtKB-KW"/>
</dbReference>
<evidence type="ECO:0000313" key="5">
    <source>
        <dbReference type="Proteomes" id="UP001279642"/>
    </source>
</evidence>
<dbReference type="PANTHER" id="PTHR43582">
    <property type="entry name" value="LINEARMYCIN RESISTANCE ATP-BINDING PROTEIN LNRL"/>
    <property type="match status" value="1"/>
</dbReference>
<keyword evidence="1" id="KW-0547">Nucleotide-binding</keyword>
<name>A0ABU5EL27_9PROT</name>
<evidence type="ECO:0000313" key="4">
    <source>
        <dbReference type="EMBL" id="MDY0885798.1"/>
    </source>
</evidence>
<keyword evidence="2 4" id="KW-0067">ATP-binding</keyword>
<dbReference type="InterPro" id="IPR017871">
    <property type="entry name" value="ABC_transporter-like_CS"/>
</dbReference>
<proteinExistence type="predicted"/>
<comment type="caution">
    <text evidence="4">The sequence shown here is derived from an EMBL/GenBank/DDBJ whole genome shotgun (WGS) entry which is preliminary data.</text>
</comment>
<dbReference type="SMART" id="SM00382">
    <property type="entry name" value="AAA"/>
    <property type="match status" value="1"/>
</dbReference>
<evidence type="ECO:0000259" key="3">
    <source>
        <dbReference type="PROSITE" id="PS50893"/>
    </source>
</evidence>
<feature type="domain" description="ABC transporter" evidence="3">
    <location>
        <begin position="13"/>
        <end position="243"/>
    </location>
</feature>
<evidence type="ECO:0000256" key="1">
    <source>
        <dbReference type="ARBA" id="ARBA00022741"/>
    </source>
</evidence>
<protein>
    <submittedName>
        <fullName evidence="4">ATP-binding cassette domain-containing protein</fullName>
    </submittedName>
</protein>
<gene>
    <name evidence="4" type="ORF">SMD27_23380</name>
</gene>
<dbReference type="SUPFAM" id="SSF52540">
    <property type="entry name" value="P-loop containing nucleoside triphosphate hydrolases"/>
    <property type="match status" value="1"/>
</dbReference>
<dbReference type="PROSITE" id="PS50893">
    <property type="entry name" value="ABC_TRANSPORTER_2"/>
    <property type="match status" value="1"/>
</dbReference>
<evidence type="ECO:0000256" key="2">
    <source>
        <dbReference type="ARBA" id="ARBA00022840"/>
    </source>
</evidence>
<dbReference type="InterPro" id="IPR027417">
    <property type="entry name" value="P-loop_NTPase"/>
</dbReference>
<dbReference type="Pfam" id="PF00005">
    <property type="entry name" value="ABC_tran"/>
    <property type="match status" value="1"/>
</dbReference>
<sequence>MTDDVQALASPAIDIAGLSHRIGGRTVLEDINLAVPAGRFVVLLGQNGAGKTTLFSLLTRLYAAQSGSILIFGDDMRRHASAALAKMGIVFQQRALDLELTAAQNLAYHAALHGLSQAVTRERITAELSRVGLLKEAGRRARSFSGGEMRRIEIARALVHQPRLLLCDEATVGLDIRSRADILADVRSLVQDRGLTVFWATHLIDEVKPEDLTVVLHRGRILHYGEAGAIVSGLGAGSLQDAFRRLTNAA</sequence>
<accession>A0ABU5EL27</accession>